<protein>
    <submittedName>
        <fullName evidence="1">Uncharacterized protein</fullName>
    </submittedName>
</protein>
<dbReference type="AlphaFoldDB" id="A0AAN8FBR1"/>
<dbReference type="Proteomes" id="UP001331761">
    <property type="component" value="Unassembled WGS sequence"/>
</dbReference>
<evidence type="ECO:0000313" key="1">
    <source>
        <dbReference type="EMBL" id="KAK5976331.1"/>
    </source>
</evidence>
<organism evidence="1 2">
    <name type="scientific">Trichostrongylus colubriformis</name>
    <name type="common">Black scour worm</name>
    <dbReference type="NCBI Taxonomy" id="6319"/>
    <lineage>
        <taxon>Eukaryota</taxon>
        <taxon>Metazoa</taxon>
        <taxon>Ecdysozoa</taxon>
        <taxon>Nematoda</taxon>
        <taxon>Chromadorea</taxon>
        <taxon>Rhabditida</taxon>
        <taxon>Rhabditina</taxon>
        <taxon>Rhabditomorpha</taxon>
        <taxon>Strongyloidea</taxon>
        <taxon>Trichostrongylidae</taxon>
        <taxon>Trichostrongylus</taxon>
    </lineage>
</organism>
<proteinExistence type="predicted"/>
<feature type="non-terminal residue" evidence="1">
    <location>
        <position position="1"/>
    </location>
</feature>
<dbReference type="EMBL" id="WIXE01011990">
    <property type="protein sequence ID" value="KAK5976331.1"/>
    <property type="molecule type" value="Genomic_DNA"/>
</dbReference>
<comment type="caution">
    <text evidence="1">The sequence shown here is derived from an EMBL/GenBank/DDBJ whole genome shotgun (WGS) entry which is preliminary data.</text>
</comment>
<name>A0AAN8FBR1_TRICO</name>
<evidence type="ECO:0000313" key="2">
    <source>
        <dbReference type="Proteomes" id="UP001331761"/>
    </source>
</evidence>
<keyword evidence="2" id="KW-1185">Reference proteome</keyword>
<gene>
    <name evidence="1" type="ORF">GCK32_001199</name>
</gene>
<sequence>FYKIIAAVLALIIVLLSTVIFFIASRETIFNEYDLTYTMNLETMRYELGILTENIDCSLHMKRRLMQGDSPPDVIRQGLMCLYALAPHTVHEFSSVQMVFYHRLARPAFAETLDLRGRDSVCMTQRAKPFCPLDEVPYVLTSVSYHNGTLRDSELSNAMQEGEALNTTYHEALWSRKYWNGLTLNKDGVNMKPRQFRIPPLLVNLSRRTHNVEQKMKQWKARFPKM</sequence>
<reference evidence="1 2" key="1">
    <citation type="submission" date="2019-10" db="EMBL/GenBank/DDBJ databases">
        <title>Assembly and Annotation for the nematode Trichostrongylus colubriformis.</title>
        <authorList>
            <person name="Martin J."/>
        </authorList>
    </citation>
    <scope>NUCLEOTIDE SEQUENCE [LARGE SCALE GENOMIC DNA]</scope>
    <source>
        <strain evidence="1">G859</strain>
        <tissue evidence="1">Whole worm</tissue>
    </source>
</reference>
<accession>A0AAN8FBR1</accession>